<feature type="signal peptide" evidence="4">
    <location>
        <begin position="1"/>
        <end position="17"/>
    </location>
</feature>
<accession>A0AAV7XWE0</accession>
<gene>
    <name evidence="5" type="ORF">ONE63_005705</name>
</gene>
<dbReference type="Proteomes" id="UP001075354">
    <property type="component" value="Chromosome 2"/>
</dbReference>
<evidence type="ECO:0000256" key="2">
    <source>
        <dbReference type="ARBA" id="ARBA00023108"/>
    </source>
</evidence>
<comment type="caution">
    <text evidence="5">The sequence shown here is derived from an EMBL/GenBank/DDBJ whole genome shotgun (WGS) entry which is preliminary data.</text>
</comment>
<keyword evidence="2" id="KW-0090">Biological rhythms</keyword>
<dbReference type="Gene3D" id="3.15.10.30">
    <property type="entry name" value="Haemolymph juvenile hormone binding protein"/>
    <property type="match status" value="1"/>
</dbReference>
<dbReference type="PANTHER" id="PTHR11008">
    <property type="entry name" value="PROTEIN TAKEOUT-LIKE PROTEIN"/>
    <property type="match status" value="1"/>
</dbReference>
<comment type="similarity">
    <text evidence="3">Belongs to the TO family.</text>
</comment>
<dbReference type="SMART" id="SM00700">
    <property type="entry name" value="JHBP"/>
    <property type="match status" value="1"/>
</dbReference>
<dbReference type="GO" id="GO:0005615">
    <property type="term" value="C:extracellular space"/>
    <property type="evidence" value="ECO:0007669"/>
    <property type="project" value="TreeGrafter"/>
</dbReference>
<sequence>MALGRLALVLTLAVGSATITGWTTAAKLPAGAPRCTKAEVRRADSGCLRAAIEATLPLLRGGQPRLGLPPLEPLLIQELTISQGGDGPISLALTFRDFATTDLTTARMLSASIDLDKMTLDAETFVGRCVATGQYSAKGRVLVLPVSGNGTSRVVLYNTTSQWHADGKRVTKNGKDYLEVTSASIVLNPKKMEMQFDNLFNGEAELGKAMNRVLNENWQLVWREIGSSFNEAYSKVVEQHARSLFQHVALDDIFPDKL</sequence>
<dbReference type="FunFam" id="3.15.10.30:FF:000001">
    <property type="entry name" value="Takeout-like protein 1"/>
    <property type="match status" value="1"/>
</dbReference>
<dbReference type="Pfam" id="PF06585">
    <property type="entry name" value="JHBP"/>
    <property type="match status" value="1"/>
</dbReference>
<dbReference type="AlphaFoldDB" id="A0AAV7XWE0"/>
<dbReference type="PANTHER" id="PTHR11008:SF32">
    <property type="entry name" value="CIRCADIAN CLOCK-CONTROLLED PROTEIN DAYWAKE-RELATED"/>
    <property type="match status" value="1"/>
</dbReference>
<evidence type="ECO:0000313" key="5">
    <source>
        <dbReference type="EMBL" id="KAJ1530862.1"/>
    </source>
</evidence>
<dbReference type="GO" id="GO:0007623">
    <property type="term" value="P:circadian rhythm"/>
    <property type="evidence" value="ECO:0007669"/>
    <property type="project" value="UniProtKB-ARBA"/>
</dbReference>
<keyword evidence="1 4" id="KW-0732">Signal</keyword>
<evidence type="ECO:0000256" key="4">
    <source>
        <dbReference type="SAM" id="SignalP"/>
    </source>
</evidence>
<reference evidence="5" key="1">
    <citation type="submission" date="2022-12" db="EMBL/GenBank/DDBJ databases">
        <title>Chromosome-level genome assembly of the bean flower thrips Megalurothrips usitatus.</title>
        <authorList>
            <person name="Ma L."/>
            <person name="Liu Q."/>
            <person name="Li H."/>
            <person name="Cai W."/>
        </authorList>
    </citation>
    <scope>NUCLEOTIDE SEQUENCE</scope>
    <source>
        <strain evidence="5">Cailab_2022a</strain>
    </source>
</reference>
<protein>
    <recommendedName>
        <fullName evidence="7">Protein takeout-like</fullName>
    </recommendedName>
</protein>
<evidence type="ECO:0000313" key="6">
    <source>
        <dbReference type="Proteomes" id="UP001075354"/>
    </source>
</evidence>
<evidence type="ECO:0000256" key="3">
    <source>
        <dbReference type="ARBA" id="ARBA00060902"/>
    </source>
</evidence>
<feature type="chain" id="PRO_5043529691" description="Protein takeout-like" evidence="4">
    <location>
        <begin position="18"/>
        <end position="258"/>
    </location>
</feature>
<proteinExistence type="inferred from homology"/>
<organism evidence="5 6">
    <name type="scientific">Megalurothrips usitatus</name>
    <name type="common">bean blossom thrips</name>
    <dbReference type="NCBI Taxonomy" id="439358"/>
    <lineage>
        <taxon>Eukaryota</taxon>
        <taxon>Metazoa</taxon>
        <taxon>Ecdysozoa</taxon>
        <taxon>Arthropoda</taxon>
        <taxon>Hexapoda</taxon>
        <taxon>Insecta</taxon>
        <taxon>Pterygota</taxon>
        <taxon>Neoptera</taxon>
        <taxon>Paraneoptera</taxon>
        <taxon>Thysanoptera</taxon>
        <taxon>Terebrantia</taxon>
        <taxon>Thripoidea</taxon>
        <taxon>Thripidae</taxon>
        <taxon>Megalurothrips</taxon>
    </lineage>
</organism>
<dbReference type="InterPro" id="IPR038606">
    <property type="entry name" value="To_sf"/>
</dbReference>
<dbReference type="InterPro" id="IPR010562">
    <property type="entry name" value="Haemolymph_juvenile_hormone-bd"/>
</dbReference>
<name>A0AAV7XWE0_9NEOP</name>
<dbReference type="EMBL" id="JAPTSV010000002">
    <property type="protein sequence ID" value="KAJ1530862.1"/>
    <property type="molecule type" value="Genomic_DNA"/>
</dbReference>
<keyword evidence="6" id="KW-1185">Reference proteome</keyword>
<evidence type="ECO:0008006" key="7">
    <source>
        <dbReference type="Google" id="ProtNLM"/>
    </source>
</evidence>
<evidence type="ECO:0000256" key="1">
    <source>
        <dbReference type="ARBA" id="ARBA00022729"/>
    </source>
</evidence>